<dbReference type="AlphaFoldDB" id="I4AHF6"/>
<organism evidence="3 4">
    <name type="scientific">Bernardetia litoralis (strain ATCC 23117 / DSM 6794 / NBRC 15988 / NCIMB 1366 / Fx l1 / Sio-4)</name>
    <name type="common">Flexibacter litoralis</name>
    <dbReference type="NCBI Taxonomy" id="880071"/>
    <lineage>
        <taxon>Bacteria</taxon>
        <taxon>Pseudomonadati</taxon>
        <taxon>Bacteroidota</taxon>
        <taxon>Cytophagia</taxon>
        <taxon>Cytophagales</taxon>
        <taxon>Bernardetiaceae</taxon>
        <taxon>Bernardetia</taxon>
    </lineage>
</organism>
<feature type="transmembrane region" description="Helical" evidence="1">
    <location>
        <begin position="523"/>
        <end position="542"/>
    </location>
</feature>
<feature type="domain" description="NACHT" evidence="2">
    <location>
        <begin position="193"/>
        <end position="286"/>
    </location>
</feature>
<evidence type="ECO:0000313" key="4">
    <source>
        <dbReference type="Proteomes" id="UP000006054"/>
    </source>
</evidence>
<feature type="transmembrane region" description="Helical" evidence="1">
    <location>
        <begin position="588"/>
        <end position="611"/>
    </location>
</feature>
<feature type="transmembrane region" description="Helical" evidence="1">
    <location>
        <begin position="548"/>
        <end position="567"/>
    </location>
</feature>
<dbReference type="OrthoDB" id="419058at2"/>
<keyword evidence="1" id="KW-0472">Membrane</keyword>
<dbReference type="SUPFAM" id="SSF52540">
    <property type="entry name" value="P-loop containing nucleoside triphosphate hydrolases"/>
    <property type="match status" value="1"/>
</dbReference>
<keyword evidence="1" id="KW-1133">Transmembrane helix</keyword>
<sequence length="702" mass="81378">MNQNHPEGNNNIVIKEIKENEIIVEIDGKDEVIENKFSELKRILESQKEHFVKYDKKIFDLESKLRESNTVTGSENVINNSTIGDIGGNLRIGNDTIINITIINPPNPLENLTKKQRQELDNKRDAINLLKSIYEERFSKKMNKENNLRIEIENSYTKIGTDSEQRKYVLNDYVEGTLRNEKELISDFLQKHKRLIIIGNKGSGKSLLLLKFASELINKPLENDNYLIPLVLNLSNYEHKKVINFQEWIVNNIKIQIQNSNNLKNTITRMIKEKQIILLLDGLDEVHNNELKNCISAINNYISSIEKSSNVYSPQIIICCRDKEYKKLPIKLSVKAITKITPLKIDKVIQYLFQKNIKASKILAEHLKANKIYIVKKRLFTTAFEINIALSIAEKHLIKNFNVNKLETDNLIDTYVEEEVKKIKKYKHNETKNYLSFLANKLNDKNTGEYFELVDIQLNWLNNVGLYKVIIYILTLTIWLSINYVLFDYIGGGFLIALAMFNKKRINIKIISFDLKQVNKHRAIMGIVSASVVSVIFFLLTFLLDSELALLFGTVSFFIVLFSFLFIKSEKVESYSPYSIFLKEIINLIFLFLPINLIFVVFVDLFVFSIFGEEIALSIMITTLLNTTFACIIGCFIVSSLMMHIVARFILKLEKKAPLSYVSFLNDENLNGILYYEDNTGKWRFRHQLIQDRLAGKEIKKK</sequence>
<accession>I4AHF6</accession>
<dbReference type="Pfam" id="PF05729">
    <property type="entry name" value="NACHT"/>
    <property type="match status" value="1"/>
</dbReference>
<dbReference type="Gene3D" id="3.40.50.300">
    <property type="entry name" value="P-loop containing nucleotide triphosphate hydrolases"/>
    <property type="match status" value="1"/>
</dbReference>
<feature type="transmembrane region" description="Helical" evidence="1">
    <location>
        <begin position="469"/>
        <end position="502"/>
    </location>
</feature>
<evidence type="ECO:0000256" key="1">
    <source>
        <dbReference type="SAM" id="Phobius"/>
    </source>
</evidence>
<feature type="transmembrane region" description="Helical" evidence="1">
    <location>
        <begin position="617"/>
        <end position="646"/>
    </location>
</feature>
<name>I4AHF6_BERLS</name>
<dbReference type="KEGG" id="fli:Fleli_0937"/>
<dbReference type="PROSITE" id="PS50837">
    <property type="entry name" value="NACHT"/>
    <property type="match status" value="1"/>
</dbReference>
<dbReference type="eggNOG" id="COG5635">
    <property type="taxonomic scope" value="Bacteria"/>
</dbReference>
<dbReference type="Proteomes" id="UP000006054">
    <property type="component" value="Chromosome"/>
</dbReference>
<gene>
    <name evidence="3" type="ordered locus">Fleli_0937</name>
</gene>
<reference evidence="4" key="1">
    <citation type="submission" date="2012-06" db="EMBL/GenBank/DDBJ databases">
        <title>The complete genome of Flexibacter litoralis DSM 6794.</title>
        <authorList>
            <person name="Lucas S."/>
            <person name="Copeland A."/>
            <person name="Lapidus A."/>
            <person name="Glavina del Rio T."/>
            <person name="Dalin E."/>
            <person name="Tice H."/>
            <person name="Bruce D."/>
            <person name="Goodwin L."/>
            <person name="Pitluck S."/>
            <person name="Peters L."/>
            <person name="Ovchinnikova G."/>
            <person name="Lu M."/>
            <person name="Kyrpides N."/>
            <person name="Mavromatis K."/>
            <person name="Ivanova N."/>
            <person name="Brettin T."/>
            <person name="Detter J.C."/>
            <person name="Han C."/>
            <person name="Larimer F."/>
            <person name="Land M."/>
            <person name="Hauser L."/>
            <person name="Markowitz V."/>
            <person name="Cheng J.-F."/>
            <person name="Hugenholtz P."/>
            <person name="Woyke T."/>
            <person name="Wu D."/>
            <person name="Spring S."/>
            <person name="Lang E."/>
            <person name="Kopitz M."/>
            <person name="Brambilla E."/>
            <person name="Klenk H.-P."/>
            <person name="Eisen J.A."/>
        </authorList>
    </citation>
    <scope>NUCLEOTIDE SEQUENCE [LARGE SCALE GENOMIC DNA]</scope>
    <source>
        <strain evidence="4">ATCC 23117 / DSM 6794 / NBRC 15988 / NCIMB 1366 / Sio-4</strain>
    </source>
</reference>
<dbReference type="STRING" id="880071.Fleli_0937"/>
<protein>
    <submittedName>
        <fullName evidence="3">Putative NTPase (NACHT family)</fullName>
    </submittedName>
</protein>
<dbReference type="InterPro" id="IPR007111">
    <property type="entry name" value="NACHT_NTPase"/>
</dbReference>
<dbReference type="RefSeq" id="WP_014796849.1">
    <property type="nucleotide sequence ID" value="NC_018018.1"/>
</dbReference>
<proteinExistence type="predicted"/>
<dbReference type="InterPro" id="IPR027417">
    <property type="entry name" value="P-loop_NTPase"/>
</dbReference>
<evidence type="ECO:0000313" key="3">
    <source>
        <dbReference type="EMBL" id="AFM03391.1"/>
    </source>
</evidence>
<evidence type="ECO:0000259" key="2">
    <source>
        <dbReference type="PROSITE" id="PS50837"/>
    </source>
</evidence>
<keyword evidence="1" id="KW-0812">Transmembrane</keyword>
<dbReference type="HOGENOM" id="CLU_392676_0_0_10"/>
<keyword evidence="4" id="KW-1185">Reference proteome</keyword>
<dbReference type="EMBL" id="CP003345">
    <property type="protein sequence ID" value="AFM03391.1"/>
    <property type="molecule type" value="Genomic_DNA"/>
</dbReference>